<feature type="region of interest" description="Disordered" evidence="2">
    <location>
        <begin position="182"/>
        <end position="202"/>
    </location>
</feature>
<feature type="region of interest" description="Disordered" evidence="2">
    <location>
        <begin position="294"/>
        <end position="333"/>
    </location>
</feature>
<evidence type="ECO:0000313" key="5">
    <source>
        <dbReference type="Proteomes" id="UP001642540"/>
    </source>
</evidence>
<dbReference type="EMBL" id="CAXLJM020000032">
    <property type="protein sequence ID" value="CAL8100138.1"/>
    <property type="molecule type" value="Genomic_DNA"/>
</dbReference>
<dbReference type="Proteomes" id="UP001642540">
    <property type="component" value="Unassembled WGS sequence"/>
</dbReference>
<reference evidence="4 5" key="1">
    <citation type="submission" date="2024-08" db="EMBL/GenBank/DDBJ databases">
        <authorList>
            <person name="Cucini C."/>
            <person name="Frati F."/>
        </authorList>
    </citation>
    <scope>NUCLEOTIDE SEQUENCE [LARGE SCALE GENOMIC DNA]</scope>
</reference>
<feature type="domain" description="F-box" evidence="3">
    <location>
        <begin position="114"/>
        <end position="153"/>
    </location>
</feature>
<keyword evidence="1" id="KW-0175">Coiled coil</keyword>
<feature type="compositionally biased region" description="Polar residues" evidence="2">
    <location>
        <begin position="294"/>
        <end position="310"/>
    </location>
</feature>
<dbReference type="InterPro" id="IPR036047">
    <property type="entry name" value="F-box-like_dom_sf"/>
</dbReference>
<gene>
    <name evidence="4" type="ORF">ODALV1_LOCUS10455</name>
</gene>
<dbReference type="Gene3D" id="1.20.1280.50">
    <property type="match status" value="1"/>
</dbReference>
<evidence type="ECO:0000313" key="4">
    <source>
        <dbReference type="EMBL" id="CAL8100138.1"/>
    </source>
</evidence>
<comment type="caution">
    <text evidence="4">The sequence shown here is derived from an EMBL/GenBank/DDBJ whole genome shotgun (WGS) entry which is preliminary data.</text>
</comment>
<protein>
    <recommendedName>
        <fullName evidence="3">F-box domain-containing protein</fullName>
    </recommendedName>
</protein>
<accession>A0ABP1QEG2</accession>
<feature type="compositionally biased region" description="Low complexity" evidence="2">
    <location>
        <begin position="315"/>
        <end position="333"/>
    </location>
</feature>
<evidence type="ECO:0000256" key="1">
    <source>
        <dbReference type="SAM" id="Coils"/>
    </source>
</evidence>
<dbReference type="InterPro" id="IPR032675">
    <property type="entry name" value="LRR_dom_sf"/>
</dbReference>
<evidence type="ECO:0000259" key="3">
    <source>
        <dbReference type="SMART" id="SM00256"/>
    </source>
</evidence>
<name>A0ABP1QEG2_9HEXA</name>
<dbReference type="Gene3D" id="3.80.10.10">
    <property type="entry name" value="Ribonuclease Inhibitor"/>
    <property type="match status" value="1"/>
</dbReference>
<dbReference type="SMART" id="SM00256">
    <property type="entry name" value="FBOX"/>
    <property type="match status" value="1"/>
</dbReference>
<proteinExistence type="predicted"/>
<dbReference type="SUPFAM" id="SSF81383">
    <property type="entry name" value="F-box domain"/>
    <property type="match status" value="1"/>
</dbReference>
<dbReference type="InterPro" id="IPR001810">
    <property type="entry name" value="F-box_dom"/>
</dbReference>
<dbReference type="Pfam" id="PF00646">
    <property type="entry name" value="F-box"/>
    <property type="match status" value="1"/>
</dbReference>
<sequence length="732" mass="84321">MGDEMDKSLSLPFDFDMTMITLDPAELRMEMESAIEDAVETAEDILIRMQMMEPERMMEQYCQSINETATESAKTVKNGVLNIFSKILTNVLNDDLVIDNNSNSESYDGQNPLMIDLVLRNVLKYLSIQDLCSCRLVCKLWNTEAGAYVRRKHRIVFSPNCIEKMANFTAFMKAQLDQDYNEEDENSNDKYSSSSPTIPRGRYIPPYTDFSFTAQYPRINFSRPIVRDFSMTYGQYVKKLEIFYPNDSSLSARDFTQFFLQGMPNVQYIHFVNLPTKLTQSSFLQSRTIMTPRHLQNNESPQTQSQTSCNDYDVNNRISSSGSSTSSSSSNNNSIILNNDNTIKDNNILCNKDNSVVETVEETQQQQPTHPLCQDCSLRWIFLTHLKIDRTLLMEGAWSESFLEDLFSTMPNLKHYELWTWNSAGGDGHSNPYFTCLTRSQRENLVSLYPGSVGENLLKGLADYGLSSLKKLHLPVLNGEVSAQSVELLLMNLKGTLQELQINCSSMQDSRMIHFPRMEKLVMLHMIISVPWKNVYTLFTPSIEYHYQFPVLETLKLELAVYHDFGFIHYFFPANNGSVCRSMRELDISFSGYRDDKFIGIVAKIFPNLVKLRLDGYGNRILASICHYLQNLEYFEMYLIYGFNVDDQLTGVDRKICNEIRKSERYLDFKVDDTQVLPSLANLTKLSTLKIKQKDYQAKFWPQAQCITDITGYFALSKIRTLRHLHIESVKV</sequence>
<evidence type="ECO:0000256" key="2">
    <source>
        <dbReference type="SAM" id="MobiDB-lite"/>
    </source>
</evidence>
<organism evidence="4 5">
    <name type="scientific">Orchesella dallaii</name>
    <dbReference type="NCBI Taxonomy" id="48710"/>
    <lineage>
        <taxon>Eukaryota</taxon>
        <taxon>Metazoa</taxon>
        <taxon>Ecdysozoa</taxon>
        <taxon>Arthropoda</taxon>
        <taxon>Hexapoda</taxon>
        <taxon>Collembola</taxon>
        <taxon>Entomobryomorpha</taxon>
        <taxon>Entomobryoidea</taxon>
        <taxon>Orchesellidae</taxon>
        <taxon>Orchesellinae</taxon>
        <taxon>Orchesella</taxon>
    </lineage>
</organism>
<feature type="coiled-coil region" evidence="1">
    <location>
        <begin position="483"/>
        <end position="510"/>
    </location>
</feature>
<dbReference type="SUPFAM" id="SSF52047">
    <property type="entry name" value="RNI-like"/>
    <property type="match status" value="1"/>
</dbReference>
<keyword evidence="5" id="KW-1185">Reference proteome</keyword>